<dbReference type="Proteomes" id="UP001208570">
    <property type="component" value="Unassembled WGS sequence"/>
</dbReference>
<evidence type="ECO:0000256" key="1">
    <source>
        <dbReference type="SAM" id="MobiDB-lite"/>
    </source>
</evidence>
<gene>
    <name evidence="3" type="ORF">LSH36_532g06001</name>
</gene>
<keyword evidence="4" id="KW-1185">Reference proteome</keyword>
<organism evidence="3 4">
    <name type="scientific">Paralvinella palmiformis</name>
    <dbReference type="NCBI Taxonomy" id="53620"/>
    <lineage>
        <taxon>Eukaryota</taxon>
        <taxon>Metazoa</taxon>
        <taxon>Spiralia</taxon>
        <taxon>Lophotrochozoa</taxon>
        <taxon>Annelida</taxon>
        <taxon>Polychaeta</taxon>
        <taxon>Sedentaria</taxon>
        <taxon>Canalipalpata</taxon>
        <taxon>Terebellida</taxon>
        <taxon>Terebelliformia</taxon>
        <taxon>Alvinellidae</taxon>
        <taxon>Paralvinella</taxon>
    </lineage>
</organism>
<protein>
    <submittedName>
        <fullName evidence="3">Uncharacterized protein</fullName>
    </submittedName>
</protein>
<feature type="compositionally biased region" description="Polar residues" evidence="1">
    <location>
        <begin position="26"/>
        <end position="36"/>
    </location>
</feature>
<evidence type="ECO:0000256" key="2">
    <source>
        <dbReference type="SAM" id="Phobius"/>
    </source>
</evidence>
<accession>A0AAD9J815</accession>
<sequence>MVTFALQKRKYQPLPPSATIRLSSISSQDSGFTSQDALYLRPPSPSLLDFRRKNSCHETGSSGSSTGTDSGGTTPSPSYPVPPSSAISTWANWPDPPYVLKQELHGDRPHTISTAYERSHSRPPLSTDMFEPPEGHKVGRGHQTAPPTPNPYAVPCISLQGRTDGRAPNVPPPPLLGPKPRSKAVPTPTVPELARKTDGQRKTTGDCLLVVVVVVVFIVVACFARWVSV</sequence>
<keyword evidence="2" id="KW-1133">Transmembrane helix</keyword>
<dbReference type="AlphaFoldDB" id="A0AAD9J815"/>
<feature type="region of interest" description="Disordered" evidence="1">
    <location>
        <begin position="136"/>
        <end position="191"/>
    </location>
</feature>
<keyword evidence="2" id="KW-0812">Transmembrane</keyword>
<proteinExistence type="predicted"/>
<feature type="compositionally biased region" description="Low complexity" evidence="1">
    <location>
        <begin position="59"/>
        <end position="76"/>
    </location>
</feature>
<feature type="region of interest" description="Disordered" evidence="1">
    <location>
        <begin position="26"/>
        <end position="83"/>
    </location>
</feature>
<comment type="caution">
    <text evidence="3">The sequence shown here is derived from an EMBL/GenBank/DDBJ whole genome shotgun (WGS) entry which is preliminary data.</text>
</comment>
<name>A0AAD9J815_9ANNE</name>
<evidence type="ECO:0000313" key="4">
    <source>
        <dbReference type="Proteomes" id="UP001208570"/>
    </source>
</evidence>
<reference evidence="3" key="1">
    <citation type="journal article" date="2023" name="Mol. Biol. Evol.">
        <title>Third-Generation Sequencing Reveals the Adaptive Role of the Epigenome in Three Deep-Sea Polychaetes.</title>
        <authorList>
            <person name="Perez M."/>
            <person name="Aroh O."/>
            <person name="Sun Y."/>
            <person name="Lan Y."/>
            <person name="Juniper S.K."/>
            <person name="Young C.R."/>
            <person name="Angers B."/>
            <person name="Qian P.Y."/>
        </authorList>
    </citation>
    <scope>NUCLEOTIDE SEQUENCE</scope>
    <source>
        <strain evidence="3">P08H-3</strain>
    </source>
</reference>
<dbReference type="EMBL" id="JAODUP010000534">
    <property type="protein sequence ID" value="KAK2147838.1"/>
    <property type="molecule type" value="Genomic_DNA"/>
</dbReference>
<keyword evidence="2" id="KW-0472">Membrane</keyword>
<feature type="transmembrane region" description="Helical" evidence="2">
    <location>
        <begin position="207"/>
        <end position="227"/>
    </location>
</feature>
<evidence type="ECO:0000313" key="3">
    <source>
        <dbReference type="EMBL" id="KAK2147838.1"/>
    </source>
</evidence>